<evidence type="ECO:0000256" key="4">
    <source>
        <dbReference type="ARBA" id="ARBA00023136"/>
    </source>
</evidence>
<comment type="caution">
    <text evidence="8">The sequence shown here is derived from an EMBL/GenBank/DDBJ whole genome shotgun (WGS) entry which is preliminary data.</text>
</comment>
<feature type="transmembrane region" description="Helical" evidence="6">
    <location>
        <begin position="393"/>
        <end position="412"/>
    </location>
</feature>
<feature type="domain" description="Methyltransferase" evidence="7">
    <location>
        <begin position="521"/>
        <end position="616"/>
    </location>
</feature>
<dbReference type="InterPro" id="IPR004254">
    <property type="entry name" value="AdipoR/HlyIII-related"/>
</dbReference>
<evidence type="ECO:0000256" key="2">
    <source>
        <dbReference type="ARBA" id="ARBA00022692"/>
    </source>
</evidence>
<comment type="subcellular location">
    <subcellularLocation>
        <location evidence="1">Membrane</location>
        <topology evidence="1">Multi-pass membrane protein</topology>
    </subcellularLocation>
</comment>
<evidence type="ECO:0000259" key="7">
    <source>
        <dbReference type="Pfam" id="PF13649"/>
    </source>
</evidence>
<protein>
    <submittedName>
        <fullName evidence="8">Hemolysin-III related</fullName>
    </submittedName>
</protein>
<sequence length="697" mass="78133">MGGFTSTCTESYEEPLVGATSGAEFDIDANRARKRRRHSSYNPRSWSVERENVQVLVDRFLADLGRRLEMMETYGHLKIDEGMKYAYDTLHDVHESCMQAGEGVMDAGRRRAKVLVDTVDEHYRGALARKETMEQKVKEGVKMCEAIMTDFEKRAYALQRHGLTATAHDMLDSSIAYADNAANKAASMVHEGADAARRAKERLRLKIEEAVQHARKHGLITYEHLPEPWRVNPHILSGYRFSETKIDCIRSCFWISNEAFNIWSHAIGLVIVLALAFYVYPATPAFTSATKFDIFIAGCFFFAACKCLVCSTMWHTMSSISNQTLMERFACVDYTGISLLVAASIMTTEYTAFYCEPWSRWTYLTTTFVLGAAGTVLPWHPTFNRADMSWARVGFYVSLAATGFFPVLQLTYERGWNETAYFYAPITKSVSVYLAGAILKPGTDSLTSPISRYRRSQDFRHPFANKQKPSTMPLLTTEPPPAQKLFDDIGERYEDAFGYHAPAHLRSINLLLSQLKPNSKVIDIGCGTGRPACEMLTNAGHDVTGTDISPRMISHASRAVPGAKFVVADSRSWQPAPEDVGQYDAVIAYFSFLVGMSQQEIRDFFPRAFRWVRPGGSFVFGTVPVDLEHGEVEWLGRKFVASSLDRGQVQEAVSKAGFVVEKVEEEGFKPKGGAAGLCEEEAEQEEMHLFVHARKPS</sequence>
<evidence type="ECO:0000256" key="1">
    <source>
        <dbReference type="ARBA" id="ARBA00004141"/>
    </source>
</evidence>
<dbReference type="Pfam" id="PF13649">
    <property type="entry name" value="Methyltransf_25"/>
    <property type="match status" value="1"/>
</dbReference>
<dbReference type="SUPFAM" id="SSF53335">
    <property type="entry name" value="S-adenosyl-L-methionine-dependent methyltransferases"/>
    <property type="match status" value="1"/>
</dbReference>
<feature type="transmembrane region" description="Helical" evidence="6">
    <location>
        <begin position="334"/>
        <end position="354"/>
    </location>
</feature>
<dbReference type="CDD" id="cd02440">
    <property type="entry name" value="AdoMet_MTases"/>
    <property type="match status" value="1"/>
</dbReference>
<feature type="transmembrane region" description="Helical" evidence="6">
    <location>
        <begin position="361"/>
        <end position="381"/>
    </location>
</feature>
<dbReference type="Gene3D" id="3.40.50.150">
    <property type="entry name" value="Vaccinia Virus protein VP39"/>
    <property type="match status" value="1"/>
</dbReference>
<evidence type="ECO:0000256" key="5">
    <source>
        <dbReference type="PIRSR" id="PIRSR604254-1"/>
    </source>
</evidence>
<reference evidence="8 9" key="1">
    <citation type="journal article" date="2018" name="IMA Fungus">
        <title>IMA Genome-F 10: Nine draft genome sequences of Claviceps purpurea s.lat., including C. arundinis, C. humidiphila, and C. cf. spartinae, pseudomolecules for the pitch canker pathogen Fusarium circinatum, draft genome of Davidsoniella eucalypti, Grosmannia galeiformis, Quambalaria eucalypti, and Teratosphaeria destructans.</title>
        <authorList>
            <person name="Wingfield B.D."/>
            <person name="Liu M."/>
            <person name="Nguyen H.D."/>
            <person name="Lane F.A."/>
            <person name="Morgan S.W."/>
            <person name="De Vos L."/>
            <person name="Wilken P.M."/>
            <person name="Duong T.A."/>
            <person name="Aylward J."/>
            <person name="Coetzee M.P."/>
            <person name="Dadej K."/>
            <person name="De Beer Z.W."/>
            <person name="Findlay W."/>
            <person name="Havenga M."/>
            <person name="Kolarik M."/>
            <person name="Menzies J.G."/>
            <person name="Naidoo K."/>
            <person name="Pochopski O."/>
            <person name="Shoukouhi P."/>
            <person name="Santana Q.C."/>
            <person name="Seifert K.A."/>
            <person name="Soal N."/>
            <person name="Steenkamp E.T."/>
            <person name="Tatham C.T."/>
            <person name="van der Nest M.A."/>
            <person name="Wingfield M.J."/>
        </authorList>
    </citation>
    <scope>NUCLEOTIDE SEQUENCE [LARGE SCALE GENOMIC DNA]</scope>
    <source>
        <strain evidence="8">CMW44962</strain>
    </source>
</reference>
<keyword evidence="2 6" id="KW-0812">Transmembrane</keyword>
<dbReference type="EMBL" id="RIBY02002123">
    <property type="protein sequence ID" value="KAH9825373.1"/>
    <property type="molecule type" value="Genomic_DNA"/>
</dbReference>
<dbReference type="PANTHER" id="PTHR20855">
    <property type="entry name" value="ADIPOR/PROGESTIN RECEPTOR-RELATED"/>
    <property type="match status" value="1"/>
</dbReference>
<evidence type="ECO:0000256" key="6">
    <source>
        <dbReference type="SAM" id="Phobius"/>
    </source>
</evidence>
<evidence type="ECO:0000313" key="8">
    <source>
        <dbReference type="EMBL" id="KAH9825373.1"/>
    </source>
</evidence>
<dbReference type="Proteomes" id="UP001138500">
    <property type="component" value="Unassembled WGS sequence"/>
</dbReference>
<gene>
    <name evidence="8" type="ORF">Tdes44962_MAKER04213</name>
</gene>
<reference evidence="8 9" key="2">
    <citation type="journal article" date="2021" name="Curr. Genet.">
        <title>Genetic response to nitrogen starvation in the aggressive Eucalyptus foliar pathogen Teratosphaeria destructans.</title>
        <authorList>
            <person name="Havenga M."/>
            <person name="Wingfield B.D."/>
            <person name="Wingfield M.J."/>
            <person name="Dreyer L.L."/>
            <person name="Roets F."/>
            <person name="Aylward J."/>
        </authorList>
    </citation>
    <scope>NUCLEOTIDE SEQUENCE [LARGE SCALE GENOMIC DNA]</scope>
    <source>
        <strain evidence="8">CMW44962</strain>
    </source>
</reference>
<dbReference type="GO" id="GO:0006882">
    <property type="term" value="P:intracellular zinc ion homeostasis"/>
    <property type="evidence" value="ECO:0007669"/>
    <property type="project" value="TreeGrafter"/>
</dbReference>
<keyword evidence="5" id="KW-0862">Zinc</keyword>
<dbReference type="GO" id="GO:0046872">
    <property type="term" value="F:metal ion binding"/>
    <property type="evidence" value="ECO:0007669"/>
    <property type="project" value="UniProtKB-KW"/>
</dbReference>
<proteinExistence type="predicted"/>
<feature type="binding site" evidence="5">
    <location>
        <position position="315"/>
    </location>
    <ligand>
        <name>Zn(2+)</name>
        <dbReference type="ChEBI" id="CHEBI:29105"/>
    </ligand>
</feature>
<organism evidence="8 9">
    <name type="scientific">Teratosphaeria destructans</name>
    <dbReference type="NCBI Taxonomy" id="418781"/>
    <lineage>
        <taxon>Eukaryota</taxon>
        <taxon>Fungi</taxon>
        <taxon>Dikarya</taxon>
        <taxon>Ascomycota</taxon>
        <taxon>Pezizomycotina</taxon>
        <taxon>Dothideomycetes</taxon>
        <taxon>Dothideomycetidae</taxon>
        <taxon>Mycosphaerellales</taxon>
        <taxon>Teratosphaeriaceae</taxon>
        <taxon>Teratosphaeria</taxon>
    </lineage>
</organism>
<feature type="transmembrane region" description="Helical" evidence="6">
    <location>
        <begin position="262"/>
        <end position="280"/>
    </location>
</feature>
<evidence type="ECO:0000313" key="9">
    <source>
        <dbReference type="Proteomes" id="UP001138500"/>
    </source>
</evidence>
<keyword evidence="4 6" id="KW-0472">Membrane</keyword>
<accession>A0A9W7SNE5</accession>
<dbReference type="OrthoDB" id="5585746at2759"/>
<keyword evidence="5" id="KW-0479">Metal-binding</keyword>
<name>A0A9W7SNE5_9PEZI</name>
<keyword evidence="9" id="KW-1185">Reference proteome</keyword>
<feature type="transmembrane region" description="Helical" evidence="6">
    <location>
        <begin position="292"/>
        <end position="314"/>
    </location>
</feature>
<keyword evidence="3 6" id="KW-1133">Transmembrane helix</keyword>
<dbReference type="AlphaFoldDB" id="A0A9W7SNE5"/>
<dbReference type="Pfam" id="PF03006">
    <property type="entry name" value="HlyIII"/>
    <property type="match status" value="1"/>
</dbReference>
<dbReference type="InterPro" id="IPR029063">
    <property type="entry name" value="SAM-dependent_MTases_sf"/>
</dbReference>
<evidence type="ECO:0000256" key="3">
    <source>
        <dbReference type="ARBA" id="ARBA00022989"/>
    </source>
</evidence>
<dbReference type="GO" id="GO:0016020">
    <property type="term" value="C:membrane"/>
    <property type="evidence" value="ECO:0007669"/>
    <property type="project" value="UniProtKB-SubCell"/>
</dbReference>
<dbReference type="InterPro" id="IPR041698">
    <property type="entry name" value="Methyltransf_25"/>
</dbReference>
<dbReference type="GO" id="GO:0038023">
    <property type="term" value="F:signaling receptor activity"/>
    <property type="evidence" value="ECO:0007669"/>
    <property type="project" value="TreeGrafter"/>
</dbReference>
<dbReference type="PANTHER" id="PTHR20855:SF97">
    <property type="entry name" value="ADIPOR-LIKE RECEPTOR IZH3-RELATED"/>
    <property type="match status" value="1"/>
</dbReference>